<keyword evidence="6" id="KW-0464">Manganese</keyword>
<dbReference type="GO" id="GO:0008081">
    <property type="term" value="F:phosphoric diester hydrolase activity"/>
    <property type="evidence" value="ECO:0007669"/>
    <property type="project" value="TreeGrafter"/>
</dbReference>
<dbReference type="InterPro" id="IPR036691">
    <property type="entry name" value="Endo/exonu/phosph_ase_sf"/>
</dbReference>
<dbReference type="SUPFAM" id="SSF56219">
    <property type="entry name" value="DNase I-like"/>
    <property type="match status" value="1"/>
</dbReference>
<evidence type="ECO:0000256" key="5">
    <source>
        <dbReference type="PIRSR" id="PIRSR604808-1"/>
    </source>
</evidence>
<dbReference type="AlphaFoldDB" id="A0A0S7YIS5"/>
<name>A0A0S7YIS5_UNCT6</name>
<dbReference type="GO" id="GO:0003906">
    <property type="term" value="F:DNA-(apurinic or apyrimidinic site) endonuclease activity"/>
    <property type="evidence" value="ECO:0007669"/>
    <property type="project" value="TreeGrafter"/>
</dbReference>
<feature type="binding site" evidence="6">
    <location>
        <position position="38"/>
    </location>
    <ligand>
        <name>Mg(2+)</name>
        <dbReference type="ChEBI" id="CHEBI:18420"/>
        <label>1</label>
    </ligand>
</feature>
<evidence type="ECO:0000313" key="10">
    <source>
        <dbReference type="Proteomes" id="UP000051012"/>
    </source>
</evidence>
<dbReference type="GO" id="GO:0046872">
    <property type="term" value="F:metal ion binding"/>
    <property type="evidence" value="ECO:0007669"/>
    <property type="project" value="UniProtKB-KW"/>
</dbReference>
<gene>
    <name evidence="9" type="ORF">AMJ52_00605</name>
</gene>
<dbReference type="PANTHER" id="PTHR22748:SF6">
    <property type="entry name" value="DNA-(APURINIC OR APYRIMIDINIC SITE) ENDONUCLEASE"/>
    <property type="match status" value="1"/>
</dbReference>
<dbReference type="EMBL" id="LJNI01000004">
    <property type="protein sequence ID" value="KPJ74442.1"/>
    <property type="molecule type" value="Genomic_DNA"/>
</dbReference>
<dbReference type="InterPro" id="IPR004808">
    <property type="entry name" value="AP_endonuc_1"/>
</dbReference>
<dbReference type="Gene3D" id="3.60.10.10">
    <property type="entry name" value="Endonuclease/exonuclease/phosphatase"/>
    <property type="match status" value="1"/>
</dbReference>
<dbReference type="NCBIfam" id="TIGR00633">
    <property type="entry name" value="xth"/>
    <property type="match status" value="1"/>
</dbReference>
<dbReference type="FunFam" id="3.60.10.10:FF:000026">
    <property type="entry name" value="Exodeoxyribonuclease III"/>
    <property type="match status" value="1"/>
</dbReference>
<feature type="binding site" evidence="6">
    <location>
        <position position="248"/>
    </location>
    <ligand>
        <name>Mg(2+)</name>
        <dbReference type="ChEBI" id="CHEBI:18420"/>
        <label>1</label>
    </ligand>
</feature>
<feature type="active site" description="Proton donor/acceptor" evidence="5">
    <location>
        <position position="151"/>
    </location>
</feature>
<feature type="site" description="Important for catalytic activity" evidence="7">
    <location>
        <position position="222"/>
    </location>
</feature>
<dbReference type="CDD" id="cd09085">
    <property type="entry name" value="Mth212-like_AP-endo"/>
    <property type="match status" value="1"/>
</dbReference>
<comment type="cofactor">
    <cofactor evidence="6">
        <name>Mg(2+)</name>
        <dbReference type="ChEBI" id="CHEBI:18420"/>
    </cofactor>
    <cofactor evidence="6">
        <name>Mn(2+)</name>
        <dbReference type="ChEBI" id="CHEBI:29035"/>
    </cofactor>
    <text evidence="6">Probably binds two magnesium or manganese ions per subunit.</text>
</comment>
<evidence type="ECO:0000313" key="9">
    <source>
        <dbReference type="EMBL" id="KPJ74442.1"/>
    </source>
</evidence>
<evidence type="ECO:0000256" key="6">
    <source>
        <dbReference type="PIRSR" id="PIRSR604808-2"/>
    </source>
</evidence>
<comment type="caution">
    <text evidence="9">The sequence shown here is derived from an EMBL/GenBank/DDBJ whole genome shotgun (WGS) entry which is preliminary data.</text>
</comment>
<evidence type="ECO:0000256" key="2">
    <source>
        <dbReference type="ARBA" id="ARBA00022723"/>
    </source>
</evidence>
<feature type="site" description="Interaction with DNA substrate" evidence="7">
    <location>
        <position position="248"/>
    </location>
</feature>
<reference evidence="9 10" key="1">
    <citation type="journal article" date="2015" name="Microbiome">
        <title>Genomic resolution of linkages in carbon, nitrogen, and sulfur cycling among widespread estuary sediment bacteria.</title>
        <authorList>
            <person name="Baker B.J."/>
            <person name="Lazar C.S."/>
            <person name="Teske A.P."/>
            <person name="Dick G.J."/>
        </authorList>
    </citation>
    <scope>NUCLEOTIDE SEQUENCE [LARGE SCALE GENOMIC DNA]</scope>
    <source>
        <strain evidence="9">DG_78</strain>
    </source>
</reference>
<sequence length="257" mass="30119">MNKIRILSWNVNGIRAVYKKGFLDWLLSEKPDILCLQETKASEKQIPEAIKTIEGHHSYFSPASKKGYSGVALFTKQRPKNLLMKFGIKKFDTEGRVIIADYGRFLLFNIYFPNGKASEERLHYKIEFYEAFLHYVDRLRREGKKLIICGDVNTAHREIDLARPKENSKISGFLPEERAWIDTFISHGFIDTFRVFHKASGHYTWWDVKSRARERNVGWRIDYFFISDNLKKHLRSSFIMTEVMGSDHCPVGIEIFV</sequence>
<dbReference type="PROSITE" id="PS51435">
    <property type="entry name" value="AP_NUCLEASE_F1_4"/>
    <property type="match status" value="1"/>
</dbReference>
<feature type="binding site" evidence="6">
    <location>
        <position position="151"/>
    </location>
    <ligand>
        <name>Mg(2+)</name>
        <dbReference type="ChEBI" id="CHEBI:18420"/>
        <label>1</label>
    </ligand>
</feature>
<keyword evidence="3" id="KW-0378">Hydrolase</keyword>
<accession>A0A0S7YIS5</accession>
<feature type="binding site" evidence="6">
    <location>
        <position position="247"/>
    </location>
    <ligand>
        <name>Mg(2+)</name>
        <dbReference type="ChEBI" id="CHEBI:18420"/>
        <label>1</label>
    </ligand>
</feature>
<dbReference type="Pfam" id="PF03372">
    <property type="entry name" value="Exo_endo_phos"/>
    <property type="match status" value="1"/>
</dbReference>
<comment type="similarity">
    <text evidence="1">Belongs to the DNA repair enzymes AP/ExoA family.</text>
</comment>
<dbReference type="InterPro" id="IPR005135">
    <property type="entry name" value="Endo/exonuclease/phosphatase"/>
</dbReference>
<dbReference type="Proteomes" id="UP000051012">
    <property type="component" value="Unassembled WGS sequence"/>
</dbReference>
<keyword evidence="2 6" id="KW-0479">Metal-binding</keyword>
<organism evidence="9 10">
    <name type="scientific">candidate division TA06 bacterium DG_78</name>
    <dbReference type="NCBI Taxonomy" id="1703772"/>
    <lineage>
        <taxon>Bacteria</taxon>
        <taxon>Bacteria division TA06</taxon>
    </lineage>
</organism>
<evidence type="ECO:0000259" key="8">
    <source>
        <dbReference type="Pfam" id="PF03372"/>
    </source>
</evidence>
<feature type="binding site" evidence="6">
    <location>
        <position position="10"/>
    </location>
    <ligand>
        <name>Mg(2+)</name>
        <dbReference type="ChEBI" id="CHEBI:18420"/>
        <label>1</label>
    </ligand>
</feature>
<feature type="site" description="Transition state stabilizer" evidence="7">
    <location>
        <position position="153"/>
    </location>
</feature>
<feature type="active site" description="Proton acceptor" evidence="5">
    <location>
        <position position="248"/>
    </location>
</feature>
<dbReference type="NCBIfam" id="TIGR00195">
    <property type="entry name" value="exoDNase_III"/>
    <property type="match status" value="1"/>
</dbReference>
<evidence type="ECO:0000256" key="7">
    <source>
        <dbReference type="PIRSR" id="PIRSR604808-3"/>
    </source>
</evidence>
<feature type="binding site" evidence="6">
    <location>
        <position position="153"/>
    </location>
    <ligand>
        <name>Mg(2+)</name>
        <dbReference type="ChEBI" id="CHEBI:18420"/>
        <label>1</label>
    </ligand>
</feature>
<dbReference type="PATRIC" id="fig|1703772.3.peg.1876"/>
<proteinExistence type="inferred from homology"/>
<dbReference type="PROSITE" id="PS00726">
    <property type="entry name" value="AP_NUCLEASE_F1_1"/>
    <property type="match status" value="1"/>
</dbReference>
<feature type="active site" evidence="5">
    <location>
        <position position="111"/>
    </location>
</feature>
<keyword evidence="4 6" id="KW-0460">Magnesium</keyword>
<evidence type="ECO:0000256" key="1">
    <source>
        <dbReference type="ARBA" id="ARBA00007092"/>
    </source>
</evidence>
<protein>
    <submittedName>
        <fullName evidence="9">Exodeoxyribonuclease III</fullName>
    </submittedName>
</protein>
<evidence type="ECO:0000256" key="3">
    <source>
        <dbReference type="ARBA" id="ARBA00022801"/>
    </source>
</evidence>
<dbReference type="GO" id="GO:0008311">
    <property type="term" value="F:double-stranded DNA 3'-5' DNA exonuclease activity"/>
    <property type="evidence" value="ECO:0007669"/>
    <property type="project" value="TreeGrafter"/>
</dbReference>
<dbReference type="GO" id="GO:0006284">
    <property type="term" value="P:base-excision repair"/>
    <property type="evidence" value="ECO:0007669"/>
    <property type="project" value="TreeGrafter"/>
</dbReference>
<feature type="domain" description="Endonuclease/exonuclease/phosphatase" evidence="8">
    <location>
        <begin position="7"/>
        <end position="248"/>
    </location>
</feature>
<dbReference type="PANTHER" id="PTHR22748">
    <property type="entry name" value="AP ENDONUCLEASE"/>
    <property type="match status" value="1"/>
</dbReference>
<evidence type="ECO:0000256" key="4">
    <source>
        <dbReference type="ARBA" id="ARBA00022842"/>
    </source>
</evidence>
<dbReference type="InterPro" id="IPR020847">
    <property type="entry name" value="AP_endonuclease_F1_BS"/>
</dbReference>
<dbReference type="GO" id="GO:0003677">
    <property type="term" value="F:DNA binding"/>
    <property type="evidence" value="ECO:0007669"/>
    <property type="project" value="InterPro"/>
</dbReference>